<sequence length="135" mass="16089">MGKVRPLNRHKYNISKHRFQELYHFCLQYGEWKDELNYKIDTVGSFKITGMPIHNGNVDATQNLAVRRAILEKNCKIIEESAKEADPTIYPYIVKAVTEELTFKYLKTVMGMPCGKDMYYDRRRKFYWILDQKKL</sequence>
<organism evidence="1 2">
    <name type="scientific">Diplocloster modestus</name>
    <dbReference type="NCBI Taxonomy" id="2850322"/>
    <lineage>
        <taxon>Bacteria</taxon>
        <taxon>Bacillati</taxon>
        <taxon>Bacillota</taxon>
        <taxon>Clostridia</taxon>
        <taxon>Lachnospirales</taxon>
        <taxon>Lachnospiraceae</taxon>
        <taxon>Diplocloster</taxon>
    </lineage>
</organism>
<keyword evidence="2" id="KW-1185">Reference proteome</keyword>
<evidence type="ECO:0000313" key="2">
    <source>
        <dbReference type="Proteomes" id="UP001314681"/>
    </source>
</evidence>
<dbReference type="EMBL" id="JAHQCX010000001">
    <property type="protein sequence ID" value="MBU9724426.1"/>
    <property type="molecule type" value="Genomic_DNA"/>
</dbReference>
<dbReference type="Proteomes" id="UP001314681">
    <property type="component" value="Unassembled WGS sequence"/>
</dbReference>
<name>A0ABS6K206_9FIRM</name>
<comment type="caution">
    <text evidence="1">The sequence shown here is derived from an EMBL/GenBank/DDBJ whole genome shotgun (WGS) entry which is preliminary data.</text>
</comment>
<proteinExistence type="predicted"/>
<evidence type="ECO:0008006" key="3">
    <source>
        <dbReference type="Google" id="ProtNLM"/>
    </source>
</evidence>
<reference evidence="1 2" key="1">
    <citation type="submission" date="2021-06" db="EMBL/GenBank/DDBJ databases">
        <title>Description of novel taxa of the family Lachnospiraceae.</title>
        <authorList>
            <person name="Chaplin A.V."/>
            <person name="Sokolova S.R."/>
            <person name="Pikina A.P."/>
            <person name="Korzhanova M."/>
            <person name="Belova V."/>
            <person name="Korostin D."/>
            <person name="Efimov B.A."/>
        </authorList>
    </citation>
    <scope>NUCLEOTIDE SEQUENCE [LARGE SCALE GENOMIC DNA]</scope>
    <source>
        <strain evidence="1 2">ASD4241</strain>
    </source>
</reference>
<gene>
    <name evidence="1" type="ORF">KTH90_00210</name>
</gene>
<accession>A0ABS6K206</accession>
<protein>
    <recommendedName>
        <fullName evidence="3">LAGLIDADG homing endonuclease</fullName>
    </recommendedName>
</protein>
<dbReference type="RefSeq" id="WP_238726015.1">
    <property type="nucleotide sequence ID" value="NZ_JAHQCX010000001.1"/>
</dbReference>
<evidence type="ECO:0000313" key="1">
    <source>
        <dbReference type="EMBL" id="MBU9724426.1"/>
    </source>
</evidence>